<organism evidence="16 17">
    <name type="scientific">Embleya scabrispora</name>
    <dbReference type="NCBI Taxonomy" id="159449"/>
    <lineage>
        <taxon>Bacteria</taxon>
        <taxon>Bacillati</taxon>
        <taxon>Actinomycetota</taxon>
        <taxon>Actinomycetes</taxon>
        <taxon>Kitasatosporales</taxon>
        <taxon>Streptomycetaceae</taxon>
        <taxon>Embleya</taxon>
    </lineage>
</organism>
<dbReference type="InterPro" id="IPR014782">
    <property type="entry name" value="Peptidase_M1_dom"/>
</dbReference>
<keyword evidence="17" id="KW-1185">Reference proteome</keyword>
<comment type="catalytic activity">
    <reaction evidence="1">
        <text>Release of an N-terminal amino acid, Xaa-|-Yaa- from a peptide, amide or arylamide. Xaa is preferably Ala, but may be most amino acids including Pro (slow action). When a terminal hydrophobic residue is followed by a prolyl residue, the two may be released as an intact Xaa-Pro dipeptide.</text>
        <dbReference type="EC" id="3.4.11.2"/>
    </reaction>
</comment>
<evidence type="ECO:0000256" key="7">
    <source>
        <dbReference type="ARBA" id="ARBA00022723"/>
    </source>
</evidence>
<evidence type="ECO:0000256" key="3">
    <source>
        <dbReference type="ARBA" id="ARBA00010136"/>
    </source>
</evidence>
<evidence type="ECO:0000256" key="12">
    <source>
        <dbReference type="ARBA" id="ARBA00031533"/>
    </source>
</evidence>
<evidence type="ECO:0000256" key="2">
    <source>
        <dbReference type="ARBA" id="ARBA00001947"/>
    </source>
</evidence>
<evidence type="ECO:0000256" key="10">
    <source>
        <dbReference type="ARBA" id="ARBA00023049"/>
    </source>
</evidence>
<dbReference type="SUPFAM" id="SSF55486">
    <property type="entry name" value="Metalloproteases ('zincins'), catalytic domain"/>
    <property type="match status" value="1"/>
</dbReference>
<dbReference type="InterPro" id="IPR045357">
    <property type="entry name" value="Aminopeptidase_N-like_N"/>
</dbReference>
<dbReference type="Gene3D" id="1.10.390.10">
    <property type="entry name" value="Neutral Protease Domain 2"/>
    <property type="match status" value="1"/>
</dbReference>
<dbReference type="InterPro" id="IPR027268">
    <property type="entry name" value="Peptidase_M4/M1_CTD_sf"/>
</dbReference>
<protein>
    <recommendedName>
        <fullName evidence="5">Aminopeptidase N</fullName>
        <ecNumber evidence="4">3.4.11.2</ecNumber>
    </recommendedName>
    <alternativeName>
        <fullName evidence="11">Alanine aminopeptidase</fullName>
    </alternativeName>
    <alternativeName>
        <fullName evidence="12">Lysyl aminopeptidase</fullName>
    </alternativeName>
</protein>
<reference evidence="16 17" key="1">
    <citation type="submission" date="2017-03" db="EMBL/GenBank/DDBJ databases">
        <title>Draft genome sequence of Streptomyces scabrisporus NF3, endophyte isolated from Amphipterygium adstringens.</title>
        <authorList>
            <person name="Vazquez M."/>
            <person name="Ceapa C.D."/>
            <person name="Rodriguez Luna D."/>
            <person name="Sanchez Esquivel S."/>
        </authorList>
    </citation>
    <scope>NUCLEOTIDE SEQUENCE [LARGE SCALE GENOMIC DNA]</scope>
    <source>
        <strain evidence="16 17">NF3</strain>
    </source>
</reference>
<dbReference type="InterPro" id="IPR050344">
    <property type="entry name" value="Peptidase_M1_aminopeptidases"/>
</dbReference>
<evidence type="ECO:0000256" key="9">
    <source>
        <dbReference type="ARBA" id="ARBA00022833"/>
    </source>
</evidence>
<evidence type="ECO:0000256" key="5">
    <source>
        <dbReference type="ARBA" id="ARBA00015611"/>
    </source>
</evidence>
<dbReference type="PRINTS" id="PR00756">
    <property type="entry name" value="ALADIPTASE"/>
</dbReference>
<feature type="domain" description="Peptidase M1 membrane alanine aminopeptidase" evidence="14">
    <location>
        <begin position="314"/>
        <end position="454"/>
    </location>
</feature>
<dbReference type="EC" id="3.4.11.2" evidence="4"/>
<name>A0A1T3P7S5_9ACTN</name>
<evidence type="ECO:0000313" key="16">
    <source>
        <dbReference type="EMBL" id="OPC85062.1"/>
    </source>
</evidence>
<dbReference type="PANTHER" id="PTHR11533:SF297">
    <property type="entry name" value="AMINOPEPTIDASE N"/>
    <property type="match status" value="1"/>
</dbReference>
<evidence type="ECO:0000256" key="8">
    <source>
        <dbReference type="ARBA" id="ARBA00022801"/>
    </source>
</evidence>
<keyword evidence="8" id="KW-0378">Hydrolase</keyword>
<proteinExistence type="inferred from homology"/>
<comment type="cofactor">
    <cofactor evidence="2">
        <name>Zn(2+)</name>
        <dbReference type="ChEBI" id="CHEBI:29105"/>
    </cofactor>
</comment>
<evidence type="ECO:0000313" key="17">
    <source>
        <dbReference type="Proteomes" id="UP000190037"/>
    </source>
</evidence>
<dbReference type="InterPro" id="IPR001930">
    <property type="entry name" value="Peptidase_M1"/>
</dbReference>
<keyword evidence="13" id="KW-0732">Signal</keyword>
<dbReference type="GO" id="GO:0006508">
    <property type="term" value="P:proteolysis"/>
    <property type="evidence" value="ECO:0007669"/>
    <property type="project" value="UniProtKB-KW"/>
</dbReference>
<evidence type="ECO:0000259" key="15">
    <source>
        <dbReference type="Pfam" id="PF17900"/>
    </source>
</evidence>
<comment type="similarity">
    <text evidence="3">Belongs to the peptidase M1 family.</text>
</comment>
<dbReference type="AlphaFoldDB" id="A0A1T3P7S5"/>
<gene>
    <name evidence="16" type="ORF">B4N89_15690</name>
</gene>
<dbReference type="GO" id="GO:0016285">
    <property type="term" value="F:alanyl aminopeptidase activity"/>
    <property type="evidence" value="ECO:0007669"/>
    <property type="project" value="UniProtKB-EC"/>
</dbReference>
<dbReference type="STRING" id="159449.B4N89_15690"/>
<evidence type="ECO:0000256" key="6">
    <source>
        <dbReference type="ARBA" id="ARBA00022670"/>
    </source>
</evidence>
<dbReference type="GO" id="GO:0008270">
    <property type="term" value="F:zinc ion binding"/>
    <property type="evidence" value="ECO:0007669"/>
    <property type="project" value="InterPro"/>
</dbReference>
<keyword evidence="7" id="KW-0479">Metal-binding</keyword>
<keyword evidence="10" id="KW-0482">Metalloprotease</keyword>
<evidence type="ECO:0000259" key="14">
    <source>
        <dbReference type="Pfam" id="PF01433"/>
    </source>
</evidence>
<keyword evidence="9" id="KW-0862">Zinc</keyword>
<dbReference type="GO" id="GO:0008237">
    <property type="term" value="F:metallopeptidase activity"/>
    <property type="evidence" value="ECO:0007669"/>
    <property type="project" value="UniProtKB-KW"/>
</dbReference>
<feature type="domain" description="Aminopeptidase N-like N-terminal" evidence="15">
    <location>
        <begin position="55"/>
        <end position="221"/>
    </location>
</feature>
<dbReference type="CDD" id="cd09603">
    <property type="entry name" value="M1_APN_like"/>
    <property type="match status" value="1"/>
</dbReference>
<keyword evidence="6" id="KW-0645">Protease</keyword>
<sequence>MRTSHHRSVPAALLAACALLTAVPASAAAGPGGGSGVGDPYFPDDGNPGYDVLDYDVRVAYDPARPDHLSGDTTVTATATDRLDRFHLDLEGFEVASVTVDGKPARSFSRSGAHELVITPARRLVKGTRFAVRVRYSGKPVGASWHRLPGGAANVTGEPHSATAWYPANDHPSDKTTFRLTATVPEAWTVIGNGRPGRTTSPGRGWKTYRWYEDSPLATYVSTIAIDKFTVRTSQLPDGTPVINAYSPGVRIDPAAEAQLPEIVDFLASKFGPYPFSSAGLLAVNGDPSAPGKSGAIETQSRPTFIGAPFDSSLVHEYAHQWFGNSVSFTDWRDGCLAECVAQYANQLWDEHGGADLDTGFYPYMLEESRNDPQFWSTRLYDPGQGRELDGALYFKGSMMMHALRRTVGDTAFFDILRQWQQAHRNGNASWPQFEALARKMAPGNDLAGFFAAWAHGTTAPADPYLYPGTLGPLKPNRP</sequence>
<dbReference type="Proteomes" id="UP000190037">
    <property type="component" value="Unassembled WGS sequence"/>
</dbReference>
<dbReference type="InterPro" id="IPR042097">
    <property type="entry name" value="Aminopeptidase_N-like_N_sf"/>
</dbReference>
<accession>A0A1T3P7S5</accession>
<dbReference type="OrthoDB" id="100605at2"/>
<dbReference type="Gene3D" id="2.60.40.1730">
    <property type="entry name" value="tricorn interacting facor f3 domain"/>
    <property type="match status" value="1"/>
</dbReference>
<evidence type="ECO:0000256" key="4">
    <source>
        <dbReference type="ARBA" id="ARBA00012564"/>
    </source>
</evidence>
<dbReference type="PANTHER" id="PTHR11533">
    <property type="entry name" value="PROTEASE M1 ZINC METALLOPROTEASE"/>
    <property type="match status" value="1"/>
</dbReference>
<dbReference type="Pfam" id="PF01433">
    <property type="entry name" value="Peptidase_M1"/>
    <property type="match status" value="1"/>
</dbReference>
<dbReference type="EMBL" id="MWQN01000001">
    <property type="protein sequence ID" value="OPC85062.1"/>
    <property type="molecule type" value="Genomic_DNA"/>
</dbReference>
<comment type="caution">
    <text evidence="16">The sequence shown here is derived from an EMBL/GenBank/DDBJ whole genome shotgun (WGS) entry which is preliminary data.</text>
</comment>
<dbReference type="Pfam" id="PF17900">
    <property type="entry name" value="Peptidase_M1_N"/>
    <property type="match status" value="1"/>
</dbReference>
<feature type="chain" id="PRO_5010573440" description="Aminopeptidase N" evidence="13">
    <location>
        <begin position="28"/>
        <end position="479"/>
    </location>
</feature>
<evidence type="ECO:0000256" key="13">
    <source>
        <dbReference type="SAM" id="SignalP"/>
    </source>
</evidence>
<feature type="signal peptide" evidence="13">
    <location>
        <begin position="1"/>
        <end position="27"/>
    </location>
</feature>
<evidence type="ECO:0000256" key="11">
    <source>
        <dbReference type="ARBA" id="ARBA00029811"/>
    </source>
</evidence>
<dbReference type="SUPFAM" id="SSF63737">
    <property type="entry name" value="Leukotriene A4 hydrolase N-terminal domain"/>
    <property type="match status" value="1"/>
</dbReference>
<evidence type="ECO:0000256" key="1">
    <source>
        <dbReference type="ARBA" id="ARBA00000098"/>
    </source>
</evidence>